<dbReference type="SUPFAM" id="SSF54909">
    <property type="entry name" value="Dimeric alpha+beta barrel"/>
    <property type="match status" value="1"/>
</dbReference>
<comment type="caution">
    <text evidence="5">The sequence shown here is derived from an EMBL/GenBank/DDBJ whole genome shotgun (WGS) entry which is preliminary data.</text>
</comment>
<organism evidence="5 6">
    <name type="scientific">Kiloniella laminariae</name>
    <dbReference type="NCBI Taxonomy" id="454162"/>
    <lineage>
        <taxon>Bacteria</taxon>
        <taxon>Pseudomonadati</taxon>
        <taxon>Pseudomonadota</taxon>
        <taxon>Alphaproteobacteria</taxon>
        <taxon>Rhodospirillales</taxon>
        <taxon>Kiloniellaceae</taxon>
        <taxon>Kiloniella</taxon>
    </lineage>
</organism>
<dbReference type="Gene3D" id="1.10.10.10">
    <property type="entry name" value="Winged helix-like DNA-binding domain superfamily/Winged helix DNA-binding domain"/>
    <property type="match status" value="1"/>
</dbReference>
<dbReference type="InterPro" id="IPR019888">
    <property type="entry name" value="Tscrpt_reg_AsnC-like"/>
</dbReference>
<dbReference type="RefSeq" id="WP_269422462.1">
    <property type="nucleotide sequence ID" value="NZ_JAPWGY010000002.1"/>
</dbReference>
<keyword evidence="3" id="KW-0804">Transcription</keyword>
<dbReference type="CDD" id="cd00090">
    <property type="entry name" value="HTH_ARSR"/>
    <property type="match status" value="1"/>
</dbReference>
<keyword evidence="1" id="KW-0805">Transcription regulation</keyword>
<dbReference type="InterPro" id="IPR019887">
    <property type="entry name" value="Tscrpt_reg_AsnC/Lrp_C"/>
</dbReference>
<dbReference type="EMBL" id="JAPWGY010000002">
    <property type="protein sequence ID" value="MCZ4280252.1"/>
    <property type="molecule type" value="Genomic_DNA"/>
</dbReference>
<dbReference type="PANTHER" id="PTHR30154">
    <property type="entry name" value="LEUCINE-RESPONSIVE REGULATORY PROTEIN"/>
    <property type="match status" value="1"/>
</dbReference>
<dbReference type="InterPro" id="IPR011991">
    <property type="entry name" value="ArsR-like_HTH"/>
</dbReference>
<keyword evidence="6" id="KW-1185">Reference proteome</keyword>
<keyword evidence="2" id="KW-0238">DNA-binding</keyword>
<name>A0ABT4LGM3_9PROT</name>
<accession>A0ABT4LGM3</accession>
<sequence>MDRIDVKILSYLQEDCRMPISTLADKVGLSTSACHRRIKLLESGGQISGYVARLDAKALGYSIEIFVEITLHSQSEDTLEQFERAVQKAPEISECHLMAGQADYLLRVVAKNVADYEQIHRNALSRLPGVAHMQSSFSLRTVRPWAGVPVIQS</sequence>
<dbReference type="InterPro" id="IPR000485">
    <property type="entry name" value="AsnC-type_HTH_dom"/>
</dbReference>
<dbReference type="Pfam" id="PF01037">
    <property type="entry name" value="AsnC_trans_reg"/>
    <property type="match status" value="1"/>
</dbReference>
<feature type="domain" description="HTH asnC-type" evidence="4">
    <location>
        <begin position="1"/>
        <end position="62"/>
    </location>
</feature>
<proteinExistence type="predicted"/>
<evidence type="ECO:0000256" key="2">
    <source>
        <dbReference type="ARBA" id="ARBA00023125"/>
    </source>
</evidence>
<dbReference type="Gene3D" id="3.30.70.920">
    <property type="match status" value="1"/>
</dbReference>
<dbReference type="Pfam" id="PF13404">
    <property type="entry name" value="HTH_AsnC-type"/>
    <property type="match status" value="1"/>
</dbReference>
<dbReference type="PROSITE" id="PS50956">
    <property type="entry name" value="HTH_ASNC_2"/>
    <property type="match status" value="1"/>
</dbReference>
<dbReference type="Proteomes" id="UP001069802">
    <property type="component" value="Unassembled WGS sequence"/>
</dbReference>
<dbReference type="SUPFAM" id="SSF46785">
    <property type="entry name" value="Winged helix' DNA-binding domain"/>
    <property type="match status" value="1"/>
</dbReference>
<evidence type="ECO:0000256" key="1">
    <source>
        <dbReference type="ARBA" id="ARBA00023015"/>
    </source>
</evidence>
<evidence type="ECO:0000259" key="4">
    <source>
        <dbReference type="PROSITE" id="PS50956"/>
    </source>
</evidence>
<evidence type="ECO:0000256" key="3">
    <source>
        <dbReference type="ARBA" id="ARBA00023163"/>
    </source>
</evidence>
<evidence type="ECO:0000313" key="6">
    <source>
        <dbReference type="Proteomes" id="UP001069802"/>
    </source>
</evidence>
<evidence type="ECO:0000313" key="5">
    <source>
        <dbReference type="EMBL" id="MCZ4280252.1"/>
    </source>
</evidence>
<dbReference type="InterPro" id="IPR011008">
    <property type="entry name" value="Dimeric_a/b-barrel"/>
</dbReference>
<protein>
    <submittedName>
        <fullName evidence="5">Lrp/AsnC family transcriptional regulator</fullName>
    </submittedName>
</protein>
<dbReference type="InterPro" id="IPR036388">
    <property type="entry name" value="WH-like_DNA-bd_sf"/>
</dbReference>
<dbReference type="InterPro" id="IPR036390">
    <property type="entry name" value="WH_DNA-bd_sf"/>
</dbReference>
<dbReference type="SMART" id="SM00344">
    <property type="entry name" value="HTH_ASNC"/>
    <property type="match status" value="1"/>
</dbReference>
<reference evidence="5" key="1">
    <citation type="submission" date="2022-12" db="EMBL/GenBank/DDBJ databases">
        <title>Bacterial isolates from different developmental stages of Nematostella vectensis.</title>
        <authorList>
            <person name="Fraune S."/>
        </authorList>
    </citation>
    <scope>NUCLEOTIDE SEQUENCE</scope>
    <source>
        <strain evidence="5">G21630-S1</strain>
    </source>
</reference>
<gene>
    <name evidence="5" type="ORF">O4H49_05660</name>
</gene>
<dbReference type="PRINTS" id="PR00033">
    <property type="entry name" value="HTHASNC"/>
</dbReference>
<dbReference type="PANTHER" id="PTHR30154:SF34">
    <property type="entry name" value="TRANSCRIPTIONAL REGULATOR AZLB"/>
    <property type="match status" value="1"/>
</dbReference>